<dbReference type="InterPro" id="IPR005467">
    <property type="entry name" value="His_kinase_dom"/>
</dbReference>
<dbReference type="PANTHER" id="PTHR43047:SF72">
    <property type="entry name" value="OSMOSENSING HISTIDINE PROTEIN KINASE SLN1"/>
    <property type="match status" value="1"/>
</dbReference>
<evidence type="ECO:0000313" key="13">
    <source>
        <dbReference type="Proteomes" id="UP000460272"/>
    </source>
</evidence>
<feature type="coiled-coil region" evidence="9">
    <location>
        <begin position="131"/>
        <end position="165"/>
    </location>
</feature>
<dbReference type="EMBL" id="RPFW01000001">
    <property type="protein sequence ID" value="TVZ06481.1"/>
    <property type="molecule type" value="Genomic_DNA"/>
</dbReference>
<evidence type="ECO:0000256" key="5">
    <source>
        <dbReference type="ARBA" id="ARBA00022679"/>
    </source>
</evidence>
<evidence type="ECO:0000256" key="1">
    <source>
        <dbReference type="ARBA" id="ARBA00000085"/>
    </source>
</evidence>
<dbReference type="SMART" id="SM00448">
    <property type="entry name" value="REC"/>
    <property type="match status" value="1"/>
</dbReference>
<keyword evidence="4 8" id="KW-0597">Phosphoprotein</keyword>
<evidence type="ECO:0000256" key="2">
    <source>
        <dbReference type="ARBA" id="ARBA00004236"/>
    </source>
</evidence>
<dbReference type="InterPro" id="IPR036097">
    <property type="entry name" value="HisK_dim/P_sf"/>
</dbReference>
<dbReference type="GO" id="GO:0005886">
    <property type="term" value="C:plasma membrane"/>
    <property type="evidence" value="ECO:0007669"/>
    <property type="project" value="UniProtKB-SubCell"/>
</dbReference>
<evidence type="ECO:0000256" key="6">
    <source>
        <dbReference type="ARBA" id="ARBA00022777"/>
    </source>
</evidence>
<dbReference type="PROSITE" id="PS50109">
    <property type="entry name" value="HIS_KIN"/>
    <property type="match status" value="1"/>
</dbReference>
<protein>
    <recommendedName>
        <fullName evidence="3">histidine kinase</fullName>
        <ecNumber evidence="3">2.7.13.3</ecNumber>
    </recommendedName>
</protein>
<organism evidence="12 13">
    <name type="scientific">Trebonia kvetii</name>
    <dbReference type="NCBI Taxonomy" id="2480626"/>
    <lineage>
        <taxon>Bacteria</taxon>
        <taxon>Bacillati</taxon>
        <taxon>Actinomycetota</taxon>
        <taxon>Actinomycetes</taxon>
        <taxon>Streptosporangiales</taxon>
        <taxon>Treboniaceae</taxon>
        <taxon>Trebonia</taxon>
    </lineage>
</organism>
<feature type="domain" description="Histidine kinase" evidence="10">
    <location>
        <begin position="214"/>
        <end position="428"/>
    </location>
</feature>
<dbReference type="SMART" id="SM00387">
    <property type="entry name" value="HATPase_c"/>
    <property type="match status" value="1"/>
</dbReference>
<sequence>MTEELARLRVKDLNGVFAARGLGRELAAGLILDHQDQVRVATALSEVSRSIVTAGHAAVISFGADPTHLVLTVTVDGEPTADGIFAASRLMDTVATDGQVLRMTKRRPLVAAVDLRAVGAQMAAIHPESTLDELRRNNEDLIAALEDVTRQKEQLELVNAELAETNRGVMALYSELSEELEQTNRGVVALYRELDEKSEQLRAASQSKDRFWANVSHELRTPLNSVIGLTRLLTDPAGGLGAEQLYQVGLIRNSAGTVLSLVNDLLDVAKAESGQLVIDPAEISLPALLATLRGLIKPMAEGKPVEVVVSADGGPATLLTDEAALTAILRNLLSNAIKYTDEGEVRLSVSVAAGTVEIRVSDTGTGIPDGQLERVFEEFYQVPGVRRGGTGLGLAYARRLAGLLGGALTLRSEAGRGTTAVLSLPYGPVSVGTVIVADDDPGFRQVVKSMLDGIAEHVIEAADGAQALGIVTAEEVDLVIADLGMPAMDGNTLLDRLPATVPAIIITGRDVAKPRRAAALLRKEDLTRERLAFAIGRIARVRR</sequence>
<dbReference type="SUPFAM" id="SSF47384">
    <property type="entry name" value="Homodimeric domain of signal transducing histidine kinase"/>
    <property type="match status" value="1"/>
</dbReference>
<dbReference type="AlphaFoldDB" id="A0A6P2C936"/>
<dbReference type="InterPro" id="IPR036890">
    <property type="entry name" value="HATPase_C_sf"/>
</dbReference>
<dbReference type="Pfam" id="PF00512">
    <property type="entry name" value="HisKA"/>
    <property type="match status" value="1"/>
</dbReference>
<evidence type="ECO:0000256" key="9">
    <source>
        <dbReference type="SAM" id="Coils"/>
    </source>
</evidence>
<dbReference type="PROSITE" id="PS50110">
    <property type="entry name" value="RESPONSE_REGULATORY"/>
    <property type="match status" value="1"/>
</dbReference>
<comment type="caution">
    <text evidence="12">The sequence shown here is derived from an EMBL/GenBank/DDBJ whole genome shotgun (WGS) entry which is preliminary data.</text>
</comment>
<dbReference type="SUPFAM" id="SSF55874">
    <property type="entry name" value="ATPase domain of HSP90 chaperone/DNA topoisomerase II/histidine kinase"/>
    <property type="match status" value="1"/>
</dbReference>
<dbReference type="Gene3D" id="1.10.287.130">
    <property type="match status" value="1"/>
</dbReference>
<dbReference type="InterPro" id="IPR011006">
    <property type="entry name" value="CheY-like_superfamily"/>
</dbReference>
<dbReference type="EC" id="2.7.13.3" evidence="3"/>
<evidence type="ECO:0000256" key="4">
    <source>
        <dbReference type="ARBA" id="ARBA00022553"/>
    </source>
</evidence>
<comment type="catalytic activity">
    <reaction evidence="1">
        <text>ATP + protein L-histidine = ADP + protein N-phospho-L-histidine.</text>
        <dbReference type="EC" id="2.7.13.3"/>
    </reaction>
</comment>
<keyword evidence="6" id="KW-0418">Kinase</keyword>
<dbReference type="RefSeq" id="WP_145851236.1">
    <property type="nucleotide sequence ID" value="NZ_RPFW01000001.1"/>
</dbReference>
<dbReference type="Proteomes" id="UP000460272">
    <property type="component" value="Unassembled WGS sequence"/>
</dbReference>
<dbReference type="Gene3D" id="3.40.50.2300">
    <property type="match status" value="1"/>
</dbReference>
<keyword evidence="5" id="KW-0808">Transferase</keyword>
<evidence type="ECO:0000259" key="10">
    <source>
        <dbReference type="PROSITE" id="PS50109"/>
    </source>
</evidence>
<reference evidence="12 13" key="1">
    <citation type="submission" date="2018-11" db="EMBL/GenBank/DDBJ databases">
        <title>Trebonia kvetii gen.nov., sp.nov., a novel acidophilic actinobacterium, and proposal of the new actinobacterial family Treboniaceae fam. nov.</title>
        <authorList>
            <person name="Rapoport D."/>
            <person name="Sagova-Mareckova M."/>
            <person name="Sedlacek I."/>
            <person name="Provaznik J."/>
            <person name="Kralova S."/>
            <person name="Pavlinic D."/>
            <person name="Benes V."/>
            <person name="Kopecky J."/>
        </authorList>
    </citation>
    <scope>NUCLEOTIDE SEQUENCE [LARGE SCALE GENOMIC DNA]</scope>
    <source>
        <strain evidence="12 13">15Tr583</strain>
    </source>
</reference>
<comment type="subcellular location">
    <subcellularLocation>
        <location evidence="2">Cell membrane</location>
    </subcellularLocation>
</comment>
<keyword evidence="7" id="KW-0902">Two-component regulatory system</keyword>
<dbReference type="SUPFAM" id="SSF52172">
    <property type="entry name" value="CheY-like"/>
    <property type="match status" value="1"/>
</dbReference>
<dbReference type="Pfam" id="PF02518">
    <property type="entry name" value="HATPase_c"/>
    <property type="match status" value="1"/>
</dbReference>
<proteinExistence type="predicted"/>
<dbReference type="Pfam" id="PF00072">
    <property type="entry name" value="Response_reg"/>
    <property type="match status" value="1"/>
</dbReference>
<keyword evidence="13" id="KW-1185">Reference proteome</keyword>
<evidence type="ECO:0000256" key="7">
    <source>
        <dbReference type="ARBA" id="ARBA00023012"/>
    </source>
</evidence>
<name>A0A6P2C936_9ACTN</name>
<feature type="domain" description="Response regulatory" evidence="11">
    <location>
        <begin position="433"/>
        <end position="539"/>
    </location>
</feature>
<dbReference type="InterPro" id="IPR004358">
    <property type="entry name" value="Sig_transdc_His_kin-like_C"/>
</dbReference>
<dbReference type="CDD" id="cd00156">
    <property type="entry name" value="REC"/>
    <property type="match status" value="1"/>
</dbReference>
<dbReference type="OrthoDB" id="340764at2"/>
<dbReference type="Gene3D" id="3.30.565.10">
    <property type="entry name" value="Histidine kinase-like ATPase, C-terminal domain"/>
    <property type="match status" value="1"/>
</dbReference>
<dbReference type="InterPro" id="IPR003661">
    <property type="entry name" value="HisK_dim/P_dom"/>
</dbReference>
<dbReference type="CDD" id="cd00082">
    <property type="entry name" value="HisKA"/>
    <property type="match status" value="1"/>
</dbReference>
<dbReference type="PANTHER" id="PTHR43047">
    <property type="entry name" value="TWO-COMPONENT HISTIDINE PROTEIN KINASE"/>
    <property type="match status" value="1"/>
</dbReference>
<gene>
    <name evidence="12" type="ORF">EAS64_03400</name>
</gene>
<dbReference type="InterPro" id="IPR001789">
    <property type="entry name" value="Sig_transdc_resp-reg_receiver"/>
</dbReference>
<dbReference type="PRINTS" id="PR00344">
    <property type="entry name" value="BCTRLSENSOR"/>
</dbReference>
<keyword evidence="9" id="KW-0175">Coiled coil</keyword>
<dbReference type="GO" id="GO:0009927">
    <property type="term" value="F:histidine phosphotransfer kinase activity"/>
    <property type="evidence" value="ECO:0007669"/>
    <property type="project" value="TreeGrafter"/>
</dbReference>
<evidence type="ECO:0000256" key="3">
    <source>
        <dbReference type="ARBA" id="ARBA00012438"/>
    </source>
</evidence>
<dbReference type="SMART" id="SM00388">
    <property type="entry name" value="HisKA"/>
    <property type="match status" value="1"/>
</dbReference>
<accession>A0A6P2C936</accession>
<evidence type="ECO:0000313" key="12">
    <source>
        <dbReference type="EMBL" id="TVZ06481.1"/>
    </source>
</evidence>
<feature type="modified residue" description="4-aspartylphosphate" evidence="8">
    <location>
        <position position="482"/>
    </location>
</feature>
<dbReference type="InterPro" id="IPR003594">
    <property type="entry name" value="HATPase_dom"/>
</dbReference>
<evidence type="ECO:0000256" key="8">
    <source>
        <dbReference type="PROSITE-ProRule" id="PRU00169"/>
    </source>
</evidence>
<evidence type="ECO:0000259" key="11">
    <source>
        <dbReference type="PROSITE" id="PS50110"/>
    </source>
</evidence>
<dbReference type="GO" id="GO:0000155">
    <property type="term" value="F:phosphorelay sensor kinase activity"/>
    <property type="evidence" value="ECO:0007669"/>
    <property type="project" value="InterPro"/>
</dbReference>